<protein>
    <recommendedName>
        <fullName evidence="2">Probable fimbrial chaperone EcpB</fullName>
    </recommendedName>
</protein>
<evidence type="ECO:0000313" key="9">
    <source>
        <dbReference type="Proteomes" id="UP000279457"/>
    </source>
</evidence>
<dbReference type="InterPro" id="IPR013783">
    <property type="entry name" value="Ig-like_fold"/>
</dbReference>
<keyword evidence="5" id="KW-0143">Chaperone</keyword>
<evidence type="ECO:0000256" key="5">
    <source>
        <dbReference type="ARBA" id="ARBA00023186"/>
    </source>
</evidence>
<dbReference type="Gene3D" id="2.60.40.10">
    <property type="entry name" value="Immunoglobulins"/>
    <property type="match status" value="1"/>
</dbReference>
<dbReference type="Pfam" id="PF18649">
    <property type="entry name" value="EcpB_C"/>
    <property type="match status" value="1"/>
</dbReference>
<dbReference type="EMBL" id="RHHM01000014">
    <property type="protein sequence ID" value="RQM37037.1"/>
    <property type="molecule type" value="Genomic_DNA"/>
</dbReference>
<keyword evidence="3" id="KW-1029">Fimbrium biogenesis</keyword>
<feature type="chain" id="PRO_5018306958" description="Probable fimbrial chaperone EcpB" evidence="6">
    <location>
        <begin position="22"/>
        <end position="225"/>
    </location>
</feature>
<keyword evidence="4 6" id="KW-0732">Signal</keyword>
<evidence type="ECO:0000256" key="6">
    <source>
        <dbReference type="SAM" id="SignalP"/>
    </source>
</evidence>
<sequence>MKIKNCLYLLLTLCVSLSVQAINVGEITSIITSDSSSLAKEIINTTDSARFVSISVERISSPMAGGKIIPIQSKSELLFTPASLIMPGDAREHFRFIYGGKEDDKERYYRLTWTDEPVTEFNAIPGQKGGHATTSATISTILVVAPRKEHFSFNYQDGVVSNNGNTSFRVVAFGPCKDKGKNQKEGCRERYYVMPGNSVRMSNTDTEKNKTRIGIWHGGKYISVK</sequence>
<evidence type="ECO:0000256" key="3">
    <source>
        <dbReference type="ARBA" id="ARBA00022558"/>
    </source>
</evidence>
<evidence type="ECO:0000313" key="8">
    <source>
        <dbReference type="EMBL" id="RQM37037.1"/>
    </source>
</evidence>
<dbReference type="AlphaFoldDB" id="A0A3N6RXD9"/>
<dbReference type="Proteomes" id="UP000279457">
    <property type="component" value="Unassembled WGS sequence"/>
</dbReference>
<comment type="similarity">
    <text evidence="1">Belongs to the EcpB/EcpE family.</text>
</comment>
<dbReference type="RefSeq" id="WP_124234156.1">
    <property type="nucleotide sequence ID" value="NZ_RHHM01000014.1"/>
</dbReference>
<accession>A0A3N6RXD9</accession>
<name>A0A3N6RXD9_9GAMM</name>
<proteinExistence type="inferred from homology"/>
<dbReference type="InterPro" id="IPR040695">
    <property type="entry name" value="EcpB_C"/>
</dbReference>
<evidence type="ECO:0000256" key="2">
    <source>
        <dbReference type="ARBA" id="ARBA00014241"/>
    </source>
</evidence>
<dbReference type="OrthoDB" id="8584734at2"/>
<dbReference type="InterPro" id="IPR008962">
    <property type="entry name" value="PapD-like_sf"/>
</dbReference>
<evidence type="ECO:0000259" key="7">
    <source>
        <dbReference type="Pfam" id="PF18649"/>
    </source>
</evidence>
<dbReference type="SUPFAM" id="SSF49354">
    <property type="entry name" value="PapD-like"/>
    <property type="match status" value="1"/>
</dbReference>
<organism evidence="8 9">
    <name type="scientific">Erwinia psidii</name>
    <dbReference type="NCBI Taxonomy" id="69224"/>
    <lineage>
        <taxon>Bacteria</taxon>
        <taxon>Pseudomonadati</taxon>
        <taxon>Pseudomonadota</taxon>
        <taxon>Gammaproteobacteria</taxon>
        <taxon>Enterobacterales</taxon>
        <taxon>Erwiniaceae</taxon>
        <taxon>Erwinia</taxon>
    </lineage>
</organism>
<gene>
    <name evidence="8" type="ORF">EB241_16620</name>
</gene>
<keyword evidence="9" id="KW-1185">Reference proteome</keyword>
<evidence type="ECO:0000256" key="1">
    <source>
        <dbReference type="ARBA" id="ARBA00009408"/>
    </source>
</evidence>
<comment type="caution">
    <text evidence="8">The sequence shown here is derived from an EMBL/GenBank/DDBJ whole genome shotgun (WGS) entry which is preliminary data.</text>
</comment>
<feature type="signal peptide" evidence="6">
    <location>
        <begin position="1"/>
        <end position="21"/>
    </location>
</feature>
<feature type="domain" description="EcpB C-terminal" evidence="7">
    <location>
        <begin position="151"/>
        <end position="224"/>
    </location>
</feature>
<evidence type="ECO:0000256" key="4">
    <source>
        <dbReference type="ARBA" id="ARBA00022729"/>
    </source>
</evidence>
<reference evidence="8 9" key="1">
    <citation type="submission" date="2018-10" db="EMBL/GenBank/DDBJ databases">
        <title>Draft genome sequence for the type isolate of Erwinia psidii, agent causal of bacterial blight in guava (Psidium guajava) and wilt and die-back of Eucalyptus spp.</title>
        <authorList>
            <person name="Hermenegildo P.S."/>
            <person name="Santos S.A."/>
            <person name="Guimaraes L.M.S."/>
            <person name="Vidigal P.M.P."/>
            <person name="Pereira I.C."/>
            <person name="Badel J.L."/>
            <person name="Alfenas-Zerbini P."/>
            <person name="Ferreira M.A.S.V."/>
            <person name="Alfenas A.C."/>
        </authorList>
    </citation>
    <scope>NUCLEOTIDE SEQUENCE [LARGE SCALE GENOMIC DNA]</scope>
    <source>
        <strain evidence="8 9">IBSBF 435</strain>
    </source>
</reference>